<evidence type="ECO:0000313" key="1">
    <source>
        <dbReference type="EMBL" id="KAJ3654422.1"/>
    </source>
</evidence>
<dbReference type="EMBL" id="JALNTZ010000004">
    <property type="protein sequence ID" value="KAJ3654422.1"/>
    <property type="molecule type" value="Genomic_DNA"/>
</dbReference>
<dbReference type="AlphaFoldDB" id="A0AA38IDB5"/>
<evidence type="ECO:0000313" key="2">
    <source>
        <dbReference type="Proteomes" id="UP001168821"/>
    </source>
</evidence>
<dbReference type="Proteomes" id="UP001168821">
    <property type="component" value="Unassembled WGS sequence"/>
</dbReference>
<keyword evidence="2" id="KW-1185">Reference proteome</keyword>
<gene>
    <name evidence="1" type="ORF">Zmor_013611</name>
</gene>
<name>A0AA38IDB5_9CUCU</name>
<comment type="caution">
    <text evidence="1">The sequence shown here is derived from an EMBL/GenBank/DDBJ whole genome shotgun (WGS) entry which is preliminary data.</text>
</comment>
<reference evidence="1" key="1">
    <citation type="journal article" date="2023" name="G3 (Bethesda)">
        <title>Whole genome assemblies of Zophobas morio and Tenebrio molitor.</title>
        <authorList>
            <person name="Kaur S."/>
            <person name="Stinson S.A."/>
            <person name="diCenzo G.C."/>
        </authorList>
    </citation>
    <scope>NUCLEOTIDE SEQUENCE</scope>
    <source>
        <strain evidence="1">QUZm001</strain>
    </source>
</reference>
<proteinExistence type="predicted"/>
<protein>
    <submittedName>
        <fullName evidence="1">Uncharacterized protein</fullName>
    </submittedName>
</protein>
<sequence length="123" mass="13610">MLGRSENGDVWRKFGSRLAQFFGIPLLKFHQAGSNEARIELETAIFLTPCFSTLSFSGTAGKDVDIVSTLYGKVPLLSNSKFDQPGDDVISVLQTHRLFGQNYGEWYAGGLLWVVRSPILPTI</sequence>
<accession>A0AA38IDB5</accession>
<organism evidence="1 2">
    <name type="scientific">Zophobas morio</name>
    <dbReference type="NCBI Taxonomy" id="2755281"/>
    <lineage>
        <taxon>Eukaryota</taxon>
        <taxon>Metazoa</taxon>
        <taxon>Ecdysozoa</taxon>
        <taxon>Arthropoda</taxon>
        <taxon>Hexapoda</taxon>
        <taxon>Insecta</taxon>
        <taxon>Pterygota</taxon>
        <taxon>Neoptera</taxon>
        <taxon>Endopterygota</taxon>
        <taxon>Coleoptera</taxon>
        <taxon>Polyphaga</taxon>
        <taxon>Cucujiformia</taxon>
        <taxon>Tenebrionidae</taxon>
        <taxon>Zophobas</taxon>
    </lineage>
</organism>